<organism evidence="1 2">
    <name type="scientific">Serratia phage SM9-3Y</name>
    <dbReference type="NCBI Taxonomy" id="1897434"/>
    <lineage>
        <taxon>Viruses</taxon>
        <taxon>Duplodnaviria</taxon>
        <taxon>Heunggongvirae</taxon>
        <taxon>Uroviricota</taxon>
        <taxon>Caudoviricetes</taxon>
        <taxon>Autographivirales</taxon>
        <taxon>Autotranscriptaviridae</taxon>
        <taxon>Studiervirinae</taxon>
        <taxon>Teetrevirus</taxon>
        <taxon>Teetrevirus SALSA</taxon>
        <taxon>Teetrevirus SM93Y</taxon>
    </lineage>
</organism>
<protein>
    <submittedName>
        <fullName evidence="1">Uncharacterized protein</fullName>
    </submittedName>
</protein>
<reference evidence="1 2" key="1">
    <citation type="submission" date="2017-11" db="EMBL/GenBank/DDBJ databases">
        <title>Preliminary research on isolation and biological characteristics of a lytic bacteriophage against Serratia marcescens.</title>
        <authorList>
            <person name="Sun Y."/>
            <person name="Hao Y."/>
            <person name="Shi H."/>
            <person name="Li J."/>
            <person name="Huang H."/>
        </authorList>
    </citation>
    <scope>NUCLEOTIDE SEQUENCE [LARGE SCALE GENOMIC DNA]</scope>
</reference>
<dbReference type="Proteomes" id="UP000221920">
    <property type="component" value="Segment"/>
</dbReference>
<evidence type="ECO:0000313" key="1">
    <source>
        <dbReference type="EMBL" id="APV17402.1"/>
    </source>
</evidence>
<accession>A0A1P8EDQ8</accession>
<proteinExistence type="predicted"/>
<name>A0A1P8EDQ8_9CAUD</name>
<dbReference type="EMBL" id="KX778611">
    <property type="protein sequence ID" value="APV17402.1"/>
    <property type="molecule type" value="Genomic_DNA"/>
</dbReference>
<evidence type="ECO:0000313" key="2">
    <source>
        <dbReference type="Proteomes" id="UP000221920"/>
    </source>
</evidence>
<keyword evidence="2" id="KW-1185">Reference proteome</keyword>
<sequence>MYQGTFVNTGTMQIPEWPDVIINVATNEKGESYYDLRNAEGRPEFVVLVHPETGYVTGCNREGNFSFAYPLKVYFMDKVPEDSIENPGIYRWDDEFGWRKRIDVAAWKYNQELEAKDEIIMAATTGDFEKVKQIQEWVATAKAYKGNGYEPPLPEKPY</sequence>